<proteinExistence type="predicted"/>
<organism evidence="1">
    <name type="scientific">marine sediment metagenome</name>
    <dbReference type="NCBI Taxonomy" id="412755"/>
    <lineage>
        <taxon>unclassified sequences</taxon>
        <taxon>metagenomes</taxon>
        <taxon>ecological metagenomes</taxon>
    </lineage>
</organism>
<accession>X1K5G4</accession>
<sequence length="65" mass="7482">MSDYGADVSPNLELATEVTKVQKFAPWRKTNVMQWTHQDGTFTQKYAHRFSGSNIHIKFKAPIVE</sequence>
<dbReference type="EMBL" id="BARU01037574">
    <property type="protein sequence ID" value="GAH88885.1"/>
    <property type="molecule type" value="Genomic_DNA"/>
</dbReference>
<evidence type="ECO:0000313" key="1">
    <source>
        <dbReference type="EMBL" id="GAH88885.1"/>
    </source>
</evidence>
<gene>
    <name evidence="1" type="ORF">S03H2_58517</name>
</gene>
<comment type="caution">
    <text evidence="1">The sequence shown here is derived from an EMBL/GenBank/DDBJ whole genome shotgun (WGS) entry which is preliminary data.</text>
</comment>
<protein>
    <submittedName>
        <fullName evidence="1">Uncharacterized protein</fullName>
    </submittedName>
</protein>
<reference evidence="1" key="1">
    <citation type="journal article" date="2014" name="Front. Microbiol.">
        <title>High frequency of phylogenetically diverse reductive dehalogenase-homologous genes in deep subseafloor sedimentary metagenomes.</title>
        <authorList>
            <person name="Kawai M."/>
            <person name="Futagami T."/>
            <person name="Toyoda A."/>
            <person name="Takaki Y."/>
            <person name="Nishi S."/>
            <person name="Hori S."/>
            <person name="Arai W."/>
            <person name="Tsubouchi T."/>
            <person name="Morono Y."/>
            <person name="Uchiyama I."/>
            <person name="Ito T."/>
            <person name="Fujiyama A."/>
            <person name="Inagaki F."/>
            <person name="Takami H."/>
        </authorList>
    </citation>
    <scope>NUCLEOTIDE SEQUENCE</scope>
    <source>
        <strain evidence="1">Expedition CK06-06</strain>
    </source>
</reference>
<dbReference type="AlphaFoldDB" id="X1K5G4"/>
<name>X1K5G4_9ZZZZ</name>